<protein>
    <submittedName>
        <fullName evidence="2">Uncharacterized protein</fullName>
    </submittedName>
</protein>
<feature type="transmembrane region" description="Helical" evidence="1">
    <location>
        <begin position="119"/>
        <end position="139"/>
    </location>
</feature>
<keyword evidence="1" id="KW-0472">Membrane</keyword>
<evidence type="ECO:0000256" key="1">
    <source>
        <dbReference type="SAM" id="Phobius"/>
    </source>
</evidence>
<evidence type="ECO:0000313" key="2">
    <source>
        <dbReference type="EMBL" id="RUT48272.1"/>
    </source>
</evidence>
<dbReference type="Proteomes" id="UP000279446">
    <property type="component" value="Unassembled WGS sequence"/>
</dbReference>
<comment type="caution">
    <text evidence="2">The sequence shown here is derived from an EMBL/GenBank/DDBJ whole genome shotgun (WGS) entry which is preliminary data.</text>
</comment>
<name>A0A433YEH5_9BACL</name>
<feature type="transmembrane region" description="Helical" evidence="1">
    <location>
        <begin position="259"/>
        <end position="279"/>
    </location>
</feature>
<dbReference type="AlphaFoldDB" id="A0A433YEH5"/>
<organism evidence="2 3">
    <name type="scientific">Paenibacillus anaericanus</name>
    <dbReference type="NCBI Taxonomy" id="170367"/>
    <lineage>
        <taxon>Bacteria</taxon>
        <taxon>Bacillati</taxon>
        <taxon>Bacillota</taxon>
        <taxon>Bacilli</taxon>
        <taxon>Bacillales</taxon>
        <taxon>Paenibacillaceae</taxon>
        <taxon>Paenibacillus</taxon>
    </lineage>
</organism>
<accession>A0A433YEH5</accession>
<feature type="transmembrane region" description="Helical" evidence="1">
    <location>
        <begin position="93"/>
        <end position="113"/>
    </location>
</feature>
<feature type="transmembrane region" description="Helical" evidence="1">
    <location>
        <begin position="160"/>
        <end position="186"/>
    </location>
</feature>
<dbReference type="EMBL" id="RZNY01000002">
    <property type="protein sequence ID" value="RUT48272.1"/>
    <property type="molecule type" value="Genomic_DNA"/>
</dbReference>
<reference evidence="2 3" key="1">
    <citation type="submission" date="2018-12" db="EMBL/GenBank/DDBJ databases">
        <authorList>
            <person name="Sun L."/>
            <person name="Chen Z."/>
        </authorList>
    </citation>
    <scope>NUCLEOTIDE SEQUENCE [LARGE SCALE GENOMIC DNA]</scope>
    <source>
        <strain evidence="2 3">DSM 15890</strain>
    </source>
</reference>
<evidence type="ECO:0000313" key="3">
    <source>
        <dbReference type="Proteomes" id="UP000279446"/>
    </source>
</evidence>
<dbReference type="RefSeq" id="WP_127190693.1">
    <property type="nucleotide sequence ID" value="NZ_RZNY01000002.1"/>
</dbReference>
<keyword evidence="1" id="KW-1133">Transmembrane helix</keyword>
<keyword evidence="3" id="KW-1185">Reference proteome</keyword>
<feature type="transmembrane region" description="Helical" evidence="1">
    <location>
        <begin position="198"/>
        <end position="217"/>
    </location>
</feature>
<keyword evidence="1" id="KW-0812">Transmembrane</keyword>
<feature type="transmembrane region" description="Helical" evidence="1">
    <location>
        <begin position="69"/>
        <end position="86"/>
    </location>
</feature>
<proteinExistence type="predicted"/>
<feature type="transmembrane region" description="Helical" evidence="1">
    <location>
        <begin position="229"/>
        <end position="247"/>
    </location>
</feature>
<feature type="transmembrane region" description="Helical" evidence="1">
    <location>
        <begin position="12"/>
        <end position="29"/>
    </location>
</feature>
<gene>
    <name evidence="2" type="ORF">EJP82_03845</name>
</gene>
<sequence>MSRIKAIKSLSLIITILTLIVSSIGLFYTTGGQPFVVQNIYGDSVTLYGDGIYAYNSILKVGTSKGTDIVMILVALLFGVTTFLFNKGSRVKLIHTGLLAGLLYYSTCLAFGVTYNRIFILYLLLFSATLFLFIIELKYIFAEIKLPEKLAGRSLKGTGIFLIVAGCSVLVWLMFIIPTIITGAPMEIIEIYTTEPTFVIDLGVILPSAVYCGILLLNRNSYGYRLVPVILIPLTIVGLCVIGQTIMQTQLGIELPLGQLIGLVVSFVILGIISVVLNVKFLKHIV</sequence>
<dbReference type="OrthoDB" id="3260635at2"/>